<evidence type="ECO:0000313" key="9">
    <source>
        <dbReference type="Proteomes" id="UP000006316"/>
    </source>
</evidence>
<sequence>MKKLLIGFYLLIIIGIIVCLSNSDIFASKNSQAIAAGEKLYNKNCLICHGKTGKGEGPYAGTALNNQHFLSTVSDKDLFNYVKFGREGTSMPAYDSRLSDKDLHNLVAFIRDWQNKEIEFDIPKTILGDSVNGEKQYNLYCLNCHGEAGAGKVKMGTVLSNSHYLEYTTDQQIWITTAYGREETRMGPSLKSLEGARQLSEKDITDIVSYIRTLKPIKETPNDYLKP</sequence>
<dbReference type="STRING" id="1117379.BABA_07866"/>
<dbReference type="GO" id="GO:0005506">
    <property type="term" value="F:iron ion binding"/>
    <property type="evidence" value="ECO:0007669"/>
    <property type="project" value="InterPro"/>
</dbReference>
<comment type="caution">
    <text evidence="8">The sequence shown here is derived from an EMBL/GenBank/DDBJ whole genome shotgun (WGS) entry which is preliminary data.</text>
</comment>
<name>K6E937_9BACI</name>
<dbReference type="OrthoDB" id="9779283at2"/>
<dbReference type="PROSITE" id="PS51007">
    <property type="entry name" value="CYTC"/>
    <property type="match status" value="2"/>
</dbReference>
<dbReference type="Gene3D" id="1.10.760.10">
    <property type="entry name" value="Cytochrome c-like domain"/>
    <property type="match status" value="2"/>
</dbReference>
<evidence type="ECO:0000313" key="8">
    <source>
        <dbReference type="EMBL" id="EKN69856.1"/>
    </source>
</evidence>
<keyword evidence="3 6" id="KW-0479">Metal-binding</keyword>
<evidence type="ECO:0000256" key="6">
    <source>
        <dbReference type="PROSITE-ProRule" id="PRU00433"/>
    </source>
</evidence>
<dbReference type="GO" id="GO:0009055">
    <property type="term" value="F:electron transfer activity"/>
    <property type="evidence" value="ECO:0007669"/>
    <property type="project" value="InterPro"/>
</dbReference>
<keyword evidence="4" id="KW-0249">Electron transport</keyword>
<dbReference type="Pfam" id="PF00034">
    <property type="entry name" value="Cytochrom_C"/>
    <property type="match status" value="1"/>
</dbReference>
<dbReference type="SUPFAM" id="SSF46626">
    <property type="entry name" value="Cytochrome c"/>
    <property type="match status" value="2"/>
</dbReference>
<evidence type="ECO:0000259" key="7">
    <source>
        <dbReference type="PROSITE" id="PS51007"/>
    </source>
</evidence>
<dbReference type="AlphaFoldDB" id="K6E937"/>
<evidence type="ECO:0000256" key="1">
    <source>
        <dbReference type="ARBA" id="ARBA00022448"/>
    </source>
</evidence>
<dbReference type="Pfam" id="PF13442">
    <property type="entry name" value="Cytochrome_CBB3"/>
    <property type="match status" value="1"/>
</dbReference>
<evidence type="ECO:0000256" key="4">
    <source>
        <dbReference type="ARBA" id="ARBA00022982"/>
    </source>
</evidence>
<evidence type="ECO:0000256" key="2">
    <source>
        <dbReference type="ARBA" id="ARBA00022617"/>
    </source>
</evidence>
<dbReference type="PRINTS" id="PR00605">
    <property type="entry name" value="CYTCHROMECIC"/>
</dbReference>
<accession>K6E937</accession>
<dbReference type="PATRIC" id="fig|1117379.3.peg.1647"/>
<dbReference type="EMBL" id="AJLS01000053">
    <property type="protein sequence ID" value="EKN69856.1"/>
    <property type="molecule type" value="Genomic_DNA"/>
</dbReference>
<protein>
    <recommendedName>
        <fullName evidence="7">Cytochrome c domain-containing protein</fullName>
    </recommendedName>
</protein>
<evidence type="ECO:0000256" key="5">
    <source>
        <dbReference type="ARBA" id="ARBA00023004"/>
    </source>
</evidence>
<proteinExistence type="predicted"/>
<dbReference type="Proteomes" id="UP000006316">
    <property type="component" value="Unassembled WGS sequence"/>
</dbReference>
<dbReference type="PANTHER" id="PTHR35008:SF8">
    <property type="entry name" value="ALCOHOL DEHYDROGENASE CYTOCHROME C SUBUNIT"/>
    <property type="match status" value="1"/>
</dbReference>
<gene>
    <name evidence="8" type="ORF">BABA_07866</name>
</gene>
<dbReference type="GO" id="GO:0020037">
    <property type="term" value="F:heme binding"/>
    <property type="evidence" value="ECO:0007669"/>
    <property type="project" value="InterPro"/>
</dbReference>
<dbReference type="PANTHER" id="PTHR35008">
    <property type="entry name" value="BLL4482 PROTEIN-RELATED"/>
    <property type="match status" value="1"/>
</dbReference>
<dbReference type="InterPro" id="IPR009056">
    <property type="entry name" value="Cyt_c-like_dom"/>
</dbReference>
<keyword evidence="5 6" id="KW-0408">Iron</keyword>
<keyword evidence="2 6" id="KW-0349">Heme</keyword>
<keyword evidence="9" id="KW-1185">Reference proteome</keyword>
<keyword evidence="1" id="KW-0813">Transport</keyword>
<dbReference type="InterPro" id="IPR008168">
    <property type="entry name" value="Cyt_C_IC"/>
</dbReference>
<reference evidence="8 9" key="1">
    <citation type="journal article" date="2012" name="Front. Microbiol.">
        <title>Redundancy and modularity in membrane-associated dissimilatory nitrate reduction in Bacillus.</title>
        <authorList>
            <person name="Heylen K."/>
            <person name="Keltjens J."/>
        </authorList>
    </citation>
    <scope>NUCLEOTIDE SEQUENCE [LARGE SCALE GENOMIC DNA]</scope>
    <source>
        <strain evidence="9">LMG 21833T</strain>
    </source>
</reference>
<dbReference type="InterPro" id="IPR051459">
    <property type="entry name" value="Cytochrome_c-type_DH"/>
</dbReference>
<dbReference type="RefSeq" id="WP_007084596.1">
    <property type="nucleotide sequence ID" value="NZ_AJLS01000053.1"/>
</dbReference>
<evidence type="ECO:0000256" key="3">
    <source>
        <dbReference type="ARBA" id="ARBA00022723"/>
    </source>
</evidence>
<dbReference type="eggNOG" id="COG3258">
    <property type="taxonomic scope" value="Bacteria"/>
</dbReference>
<dbReference type="InterPro" id="IPR036909">
    <property type="entry name" value="Cyt_c-like_dom_sf"/>
</dbReference>
<organism evidence="8 9">
    <name type="scientific">Neobacillus bataviensis LMG 21833</name>
    <dbReference type="NCBI Taxonomy" id="1117379"/>
    <lineage>
        <taxon>Bacteria</taxon>
        <taxon>Bacillati</taxon>
        <taxon>Bacillota</taxon>
        <taxon>Bacilli</taxon>
        <taxon>Bacillales</taxon>
        <taxon>Bacillaceae</taxon>
        <taxon>Neobacillus</taxon>
    </lineage>
</organism>
<feature type="domain" description="Cytochrome c" evidence="7">
    <location>
        <begin position="128"/>
        <end position="215"/>
    </location>
</feature>
<feature type="domain" description="Cytochrome c" evidence="7">
    <location>
        <begin position="32"/>
        <end position="114"/>
    </location>
</feature>